<feature type="domain" description="RlpA-like protein double-psi beta-barrel" evidence="2">
    <location>
        <begin position="25"/>
        <end position="85"/>
    </location>
</feature>
<dbReference type="Gene3D" id="2.40.40.10">
    <property type="entry name" value="RlpA-like domain"/>
    <property type="match status" value="1"/>
</dbReference>
<keyword evidence="1" id="KW-0732">Signal</keyword>
<dbReference type="InterPro" id="IPR036908">
    <property type="entry name" value="RlpA-like_sf"/>
</dbReference>
<dbReference type="SUPFAM" id="SSF50685">
    <property type="entry name" value="Barwin-like endoglucanases"/>
    <property type="match status" value="1"/>
</dbReference>
<dbReference type="PANTHER" id="PTHR31836:SF21">
    <property type="entry name" value="EXPANSIN-LIKE PROTEIN 7"/>
    <property type="match status" value="1"/>
</dbReference>
<dbReference type="Proteomes" id="UP000265703">
    <property type="component" value="Unassembled WGS sequence"/>
</dbReference>
<dbReference type="Pfam" id="PF03330">
    <property type="entry name" value="DPBB_1"/>
    <property type="match status" value="1"/>
</dbReference>
<evidence type="ECO:0000313" key="4">
    <source>
        <dbReference type="Proteomes" id="UP000265703"/>
    </source>
</evidence>
<evidence type="ECO:0000313" key="3">
    <source>
        <dbReference type="EMBL" id="RIA81250.1"/>
    </source>
</evidence>
<evidence type="ECO:0000259" key="2">
    <source>
        <dbReference type="Pfam" id="PF03330"/>
    </source>
</evidence>
<organism evidence="3 4">
    <name type="scientific">Glomus cerebriforme</name>
    <dbReference type="NCBI Taxonomy" id="658196"/>
    <lineage>
        <taxon>Eukaryota</taxon>
        <taxon>Fungi</taxon>
        <taxon>Fungi incertae sedis</taxon>
        <taxon>Mucoromycota</taxon>
        <taxon>Glomeromycotina</taxon>
        <taxon>Glomeromycetes</taxon>
        <taxon>Glomerales</taxon>
        <taxon>Glomeraceae</taxon>
        <taxon>Glomus</taxon>
    </lineage>
</organism>
<gene>
    <name evidence="3" type="ORF">C1645_700985</name>
</gene>
<evidence type="ECO:0000256" key="1">
    <source>
        <dbReference type="ARBA" id="ARBA00022729"/>
    </source>
</evidence>
<reference evidence="3 4" key="1">
    <citation type="submission" date="2018-06" db="EMBL/GenBank/DDBJ databases">
        <title>Comparative genomics reveals the genomic features of Rhizophagus irregularis, R. cerebriforme, R. diaphanum and Gigaspora rosea, and their symbiotic lifestyle signature.</title>
        <authorList>
            <person name="Morin E."/>
            <person name="San Clemente H."/>
            <person name="Chen E.C.H."/>
            <person name="De La Providencia I."/>
            <person name="Hainaut M."/>
            <person name="Kuo A."/>
            <person name="Kohler A."/>
            <person name="Murat C."/>
            <person name="Tang N."/>
            <person name="Roy S."/>
            <person name="Loubradou J."/>
            <person name="Henrissat B."/>
            <person name="Grigoriev I.V."/>
            <person name="Corradi N."/>
            <person name="Roux C."/>
            <person name="Martin F.M."/>
        </authorList>
    </citation>
    <scope>NUCLEOTIDE SEQUENCE [LARGE SCALE GENOMIC DNA]</scope>
    <source>
        <strain evidence="3 4">DAOM 227022</strain>
    </source>
</reference>
<dbReference type="PANTHER" id="PTHR31836">
    <property type="match status" value="1"/>
</dbReference>
<proteinExistence type="predicted"/>
<dbReference type="STRING" id="658196.A0A397S4B8"/>
<protein>
    <recommendedName>
        <fullName evidence="2">RlpA-like protein double-psi beta-barrel domain-containing protein</fullName>
    </recommendedName>
</protein>
<dbReference type="AlphaFoldDB" id="A0A397S4B8"/>
<keyword evidence="4" id="KW-1185">Reference proteome</keyword>
<dbReference type="EMBL" id="QKYT01000825">
    <property type="protein sequence ID" value="RIA81250.1"/>
    <property type="molecule type" value="Genomic_DNA"/>
</dbReference>
<accession>A0A397S4B8</accession>
<dbReference type="OrthoDB" id="406505at2759"/>
<feature type="non-terminal residue" evidence="3">
    <location>
        <position position="1"/>
    </location>
</feature>
<sequence>GIGACGELNTADEFVGAMNVQQFGVYANPNNAPICNMCVKITGPKGTVKIKIVDKCPTCEFGDIDLSPVAFKVIGDEFQGRIPISWEGC</sequence>
<dbReference type="CDD" id="cd22191">
    <property type="entry name" value="DPBB_RlpA_EXP_N-like"/>
    <property type="match status" value="1"/>
</dbReference>
<dbReference type="InterPro" id="IPR051477">
    <property type="entry name" value="Expansin_CellWall"/>
</dbReference>
<name>A0A397S4B8_9GLOM</name>
<comment type="caution">
    <text evidence="3">The sequence shown here is derived from an EMBL/GenBank/DDBJ whole genome shotgun (WGS) entry which is preliminary data.</text>
</comment>
<dbReference type="InterPro" id="IPR009009">
    <property type="entry name" value="RlpA-like_DPBB"/>
</dbReference>